<dbReference type="Pfam" id="PF00488">
    <property type="entry name" value="MutS_V"/>
    <property type="match status" value="1"/>
</dbReference>
<dbReference type="SUPFAM" id="SSF52540">
    <property type="entry name" value="P-loop containing nucleoside triphosphate hydrolases"/>
    <property type="match status" value="1"/>
</dbReference>
<dbReference type="Proteomes" id="UP001620645">
    <property type="component" value="Unassembled WGS sequence"/>
</dbReference>
<feature type="compositionally biased region" description="Acidic residues" evidence="5">
    <location>
        <begin position="168"/>
        <end position="185"/>
    </location>
</feature>
<sequence length="194" mass="21641">MSRAIAKSDENSLLIIDEFGKGTMTEVGLALLASCLNYWLEGPVERCPHVFVSSHFHALSNLLRDPSKLLRFQTMDVRRLDDDTLDFQYSLVDGTIDLSYATFTALKMGIPRDIVYILLRASGALSELAPIDVHTAVKTQGTDVFVGGAYDGINNSKRISDEQNGIEKEEEEEYNDEEGEEAEGEKEDRKFATI</sequence>
<evidence type="ECO:0000256" key="2">
    <source>
        <dbReference type="ARBA" id="ARBA00022741"/>
    </source>
</evidence>
<dbReference type="PANTHER" id="PTHR11361:SF20">
    <property type="entry name" value="MUTS PROTEIN HOMOLOG 5"/>
    <property type="match status" value="1"/>
</dbReference>
<name>A0ABD2JJX5_HETSC</name>
<dbReference type="InterPro" id="IPR000432">
    <property type="entry name" value="DNA_mismatch_repair_MutS_C"/>
</dbReference>
<evidence type="ECO:0000256" key="3">
    <source>
        <dbReference type="ARBA" id="ARBA00022840"/>
    </source>
</evidence>
<comment type="caution">
    <text evidence="7">The sequence shown here is derived from an EMBL/GenBank/DDBJ whole genome shotgun (WGS) entry which is preliminary data.</text>
</comment>
<feature type="domain" description="DNA mismatch repair proteins mutS family" evidence="6">
    <location>
        <begin position="12"/>
        <end position="28"/>
    </location>
</feature>
<dbReference type="GO" id="GO:0003677">
    <property type="term" value="F:DNA binding"/>
    <property type="evidence" value="ECO:0007669"/>
    <property type="project" value="UniProtKB-KW"/>
</dbReference>
<keyword evidence="2" id="KW-0547">Nucleotide-binding</keyword>
<evidence type="ECO:0000313" key="8">
    <source>
        <dbReference type="Proteomes" id="UP001620645"/>
    </source>
</evidence>
<dbReference type="InterPro" id="IPR027417">
    <property type="entry name" value="P-loop_NTPase"/>
</dbReference>
<reference evidence="7 8" key="1">
    <citation type="submission" date="2024-10" db="EMBL/GenBank/DDBJ databases">
        <authorList>
            <person name="Kim D."/>
        </authorList>
    </citation>
    <scope>NUCLEOTIDE SEQUENCE [LARGE SCALE GENOMIC DNA]</scope>
    <source>
        <strain evidence="7">Taebaek</strain>
    </source>
</reference>
<dbReference type="GO" id="GO:0005524">
    <property type="term" value="F:ATP binding"/>
    <property type="evidence" value="ECO:0007669"/>
    <property type="project" value="UniProtKB-KW"/>
</dbReference>
<evidence type="ECO:0000256" key="4">
    <source>
        <dbReference type="ARBA" id="ARBA00023125"/>
    </source>
</evidence>
<evidence type="ECO:0000256" key="1">
    <source>
        <dbReference type="ARBA" id="ARBA00006271"/>
    </source>
</evidence>
<evidence type="ECO:0000313" key="7">
    <source>
        <dbReference type="EMBL" id="KAL3090865.1"/>
    </source>
</evidence>
<dbReference type="AlphaFoldDB" id="A0ABD2JJX5"/>
<evidence type="ECO:0000256" key="5">
    <source>
        <dbReference type="SAM" id="MobiDB-lite"/>
    </source>
</evidence>
<organism evidence="7 8">
    <name type="scientific">Heterodera schachtii</name>
    <name type="common">Sugarbeet cyst nematode worm</name>
    <name type="synonym">Tylenchus schachtii</name>
    <dbReference type="NCBI Taxonomy" id="97005"/>
    <lineage>
        <taxon>Eukaryota</taxon>
        <taxon>Metazoa</taxon>
        <taxon>Ecdysozoa</taxon>
        <taxon>Nematoda</taxon>
        <taxon>Chromadorea</taxon>
        <taxon>Rhabditida</taxon>
        <taxon>Tylenchina</taxon>
        <taxon>Tylenchomorpha</taxon>
        <taxon>Tylenchoidea</taxon>
        <taxon>Heteroderidae</taxon>
        <taxon>Heteroderinae</taxon>
        <taxon>Heterodera</taxon>
    </lineage>
</organism>
<dbReference type="EMBL" id="JBICCN010000138">
    <property type="protein sequence ID" value="KAL3090865.1"/>
    <property type="molecule type" value="Genomic_DNA"/>
</dbReference>
<dbReference type="Gene3D" id="3.40.50.300">
    <property type="entry name" value="P-loop containing nucleotide triphosphate hydrolases"/>
    <property type="match status" value="1"/>
</dbReference>
<proteinExistence type="inferred from homology"/>
<keyword evidence="3" id="KW-0067">ATP-binding</keyword>
<protein>
    <recommendedName>
        <fullName evidence="6">DNA mismatch repair proteins mutS family domain-containing protein</fullName>
    </recommendedName>
</protein>
<comment type="similarity">
    <text evidence="1">Belongs to the DNA mismatch repair MutS family.</text>
</comment>
<feature type="compositionally biased region" description="Basic and acidic residues" evidence="5">
    <location>
        <begin position="158"/>
        <end position="167"/>
    </location>
</feature>
<gene>
    <name evidence="7" type="ORF">niasHS_007240</name>
</gene>
<keyword evidence="4" id="KW-0238">DNA-binding</keyword>
<dbReference type="PANTHER" id="PTHR11361">
    <property type="entry name" value="DNA MISMATCH REPAIR PROTEIN MUTS FAMILY MEMBER"/>
    <property type="match status" value="1"/>
</dbReference>
<evidence type="ECO:0000259" key="6">
    <source>
        <dbReference type="PROSITE" id="PS00486"/>
    </source>
</evidence>
<keyword evidence="8" id="KW-1185">Reference proteome</keyword>
<dbReference type="PROSITE" id="PS00486">
    <property type="entry name" value="DNA_MISMATCH_REPAIR_2"/>
    <property type="match status" value="1"/>
</dbReference>
<feature type="region of interest" description="Disordered" evidence="5">
    <location>
        <begin position="155"/>
        <end position="194"/>
    </location>
</feature>
<dbReference type="SMART" id="SM00534">
    <property type="entry name" value="MUTSac"/>
    <property type="match status" value="1"/>
</dbReference>
<dbReference type="InterPro" id="IPR045076">
    <property type="entry name" value="MutS"/>
</dbReference>
<accession>A0ABD2JJX5</accession>